<dbReference type="AlphaFoldDB" id="A0A0D0CIY3"/>
<feature type="non-terminal residue" evidence="1">
    <location>
        <position position="177"/>
    </location>
</feature>
<sequence>HWLAGLHFWHVINHAKWNTDNMLHHVHCSITKMVPPSSKRAKCPPVTLEALIILSKGLDNSSPFDSATWAAACIAFWSCCWLTHPNSPLPIVSANFFSPQKHVSHSVLPLSNRFLTNEDLTRFCSFHIPWTKTTKELGADISITSRSHTTCPFIAIHAHLTVNSDLPSSAALLTYKL</sequence>
<dbReference type="InParanoid" id="A0A0D0CIY3"/>
<dbReference type="STRING" id="930991.A0A0D0CIY3"/>
<dbReference type="EMBL" id="KN828311">
    <property type="protein sequence ID" value="KIK75143.1"/>
    <property type="molecule type" value="Genomic_DNA"/>
</dbReference>
<protein>
    <submittedName>
        <fullName evidence="1">Uncharacterized protein</fullName>
    </submittedName>
</protein>
<proteinExistence type="predicted"/>
<reference evidence="2" key="2">
    <citation type="submission" date="2015-01" db="EMBL/GenBank/DDBJ databases">
        <title>Evolutionary Origins and Diversification of the Mycorrhizal Mutualists.</title>
        <authorList>
            <consortium name="DOE Joint Genome Institute"/>
            <consortium name="Mycorrhizal Genomics Consortium"/>
            <person name="Kohler A."/>
            <person name="Kuo A."/>
            <person name="Nagy L.G."/>
            <person name="Floudas D."/>
            <person name="Copeland A."/>
            <person name="Barry K.W."/>
            <person name="Cichocki N."/>
            <person name="Veneault-Fourrey C."/>
            <person name="LaButti K."/>
            <person name="Lindquist E.A."/>
            <person name="Lipzen A."/>
            <person name="Lundell T."/>
            <person name="Morin E."/>
            <person name="Murat C."/>
            <person name="Riley R."/>
            <person name="Ohm R."/>
            <person name="Sun H."/>
            <person name="Tunlid A."/>
            <person name="Henrissat B."/>
            <person name="Grigoriev I.V."/>
            <person name="Hibbett D.S."/>
            <person name="Martin F."/>
        </authorList>
    </citation>
    <scope>NUCLEOTIDE SEQUENCE [LARGE SCALE GENOMIC DNA]</scope>
    <source>
        <strain evidence="2">Ve08.2h10</strain>
    </source>
</reference>
<evidence type="ECO:0000313" key="1">
    <source>
        <dbReference type="EMBL" id="KIK75143.1"/>
    </source>
</evidence>
<gene>
    <name evidence="1" type="ORF">PAXRUDRAFT_173671</name>
</gene>
<keyword evidence="2" id="KW-1185">Reference proteome</keyword>
<name>A0A0D0CIY3_9AGAM</name>
<dbReference type="HOGENOM" id="CLU_1735880_0_0_1"/>
<dbReference type="Proteomes" id="UP000054538">
    <property type="component" value="Unassembled WGS sequence"/>
</dbReference>
<organism evidence="1 2">
    <name type="scientific">Paxillus rubicundulus Ve08.2h10</name>
    <dbReference type="NCBI Taxonomy" id="930991"/>
    <lineage>
        <taxon>Eukaryota</taxon>
        <taxon>Fungi</taxon>
        <taxon>Dikarya</taxon>
        <taxon>Basidiomycota</taxon>
        <taxon>Agaricomycotina</taxon>
        <taxon>Agaricomycetes</taxon>
        <taxon>Agaricomycetidae</taxon>
        <taxon>Boletales</taxon>
        <taxon>Paxilineae</taxon>
        <taxon>Paxillaceae</taxon>
        <taxon>Paxillus</taxon>
    </lineage>
</organism>
<dbReference type="OrthoDB" id="3266428at2759"/>
<accession>A0A0D0CIY3</accession>
<evidence type="ECO:0000313" key="2">
    <source>
        <dbReference type="Proteomes" id="UP000054538"/>
    </source>
</evidence>
<reference evidence="1 2" key="1">
    <citation type="submission" date="2014-04" db="EMBL/GenBank/DDBJ databases">
        <authorList>
            <consortium name="DOE Joint Genome Institute"/>
            <person name="Kuo A."/>
            <person name="Kohler A."/>
            <person name="Jargeat P."/>
            <person name="Nagy L.G."/>
            <person name="Floudas D."/>
            <person name="Copeland A."/>
            <person name="Barry K.W."/>
            <person name="Cichocki N."/>
            <person name="Veneault-Fourrey C."/>
            <person name="LaButti K."/>
            <person name="Lindquist E.A."/>
            <person name="Lipzen A."/>
            <person name="Lundell T."/>
            <person name="Morin E."/>
            <person name="Murat C."/>
            <person name="Sun H."/>
            <person name="Tunlid A."/>
            <person name="Henrissat B."/>
            <person name="Grigoriev I.V."/>
            <person name="Hibbett D.S."/>
            <person name="Martin F."/>
            <person name="Nordberg H.P."/>
            <person name="Cantor M.N."/>
            <person name="Hua S.X."/>
        </authorList>
    </citation>
    <scope>NUCLEOTIDE SEQUENCE [LARGE SCALE GENOMIC DNA]</scope>
    <source>
        <strain evidence="1 2">Ve08.2h10</strain>
    </source>
</reference>